<dbReference type="PANTHER" id="PTHR48125">
    <property type="entry name" value="LP07818P1"/>
    <property type="match status" value="1"/>
</dbReference>
<dbReference type="Gene3D" id="1.25.10.10">
    <property type="entry name" value="Leucine-rich Repeat Variant"/>
    <property type="match status" value="3"/>
</dbReference>
<dbReference type="InterPro" id="IPR016024">
    <property type="entry name" value="ARM-type_fold"/>
</dbReference>
<accession>U6GT73</accession>
<feature type="compositionally biased region" description="Basic residues" evidence="1">
    <location>
        <begin position="52"/>
        <end position="64"/>
    </location>
</feature>
<organism evidence="3 4">
    <name type="scientific">Eimeria acervulina</name>
    <name type="common">Coccidian parasite</name>
    <dbReference type="NCBI Taxonomy" id="5801"/>
    <lineage>
        <taxon>Eukaryota</taxon>
        <taxon>Sar</taxon>
        <taxon>Alveolata</taxon>
        <taxon>Apicomplexa</taxon>
        <taxon>Conoidasida</taxon>
        <taxon>Coccidia</taxon>
        <taxon>Eucoccidiorida</taxon>
        <taxon>Eimeriorina</taxon>
        <taxon>Eimeriidae</taxon>
        <taxon>Eimeria</taxon>
    </lineage>
</organism>
<reference evidence="3" key="1">
    <citation type="submission" date="2013-10" db="EMBL/GenBank/DDBJ databases">
        <title>Genomic analysis of the causative agents of coccidiosis in chickens.</title>
        <authorList>
            <person name="Reid A.J."/>
            <person name="Blake D."/>
            <person name="Billington K."/>
            <person name="Browne H."/>
            <person name="Dunn M."/>
            <person name="Hung S."/>
            <person name="Kawahara F."/>
            <person name="Miranda-Saavedra D."/>
            <person name="Mourier T."/>
            <person name="Nagra H."/>
            <person name="Otto T.D."/>
            <person name="Rawlings N."/>
            <person name="Sanchez A."/>
            <person name="Sanders M."/>
            <person name="Subramaniam C."/>
            <person name="Tay Y."/>
            <person name="Dear P."/>
            <person name="Doerig C."/>
            <person name="Gruber A."/>
            <person name="Parkinson J."/>
            <person name="Shirley M."/>
            <person name="Wan K.L."/>
            <person name="Berriman M."/>
            <person name="Tomley F."/>
            <person name="Pain A."/>
        </authorList>
    </citation>
    <scope>NUCLEOTIDE SEQUENCE</scope>
    <source>
        <strain evidence="3">Houghton</strain>
    </source>
</reference>
<gene>
    <name evidence="3" type="ORF">EAH_00028180</name>
</gene>
<dbReference type="Proteomes" id="UP000018050">
    <property type="component" value="Unassembled WGS sequence"/>
</dbReference>
<feature type="compositionally biased region" description="Polar residues" evidence="1">
    <location>
        <begin position="1694"/>
        <end position="1709"/>
    </location>
</feature>
<feature type="region of interest" description="Disordered" evidence="1">
    <location>
        <begin position="3029"/>
        <end position="3079"/>
    </location>
</feature>
<feature type="region of interest" description="Disordered" evidence="1">
    <location>
        <begin position="943"/>
        <end position="1014"/>
    </location>
</feature>
<feature type="region of interest" description="Disordered" evidence="1">
    <location>
        <begin position="1692"/>
        <end position="1738"/>
    </location>
</feature>
<dbReference type="VEuPathDB" id="ToxoDB:EAH_00028180"/>
<feature type="compositionally biased region" description="Polar residues" evidence="1">
    <location>
        <begin position="2332"/>
        <end position="2347"/>
    </location>
</feature>
<feature type="region of interest" description="Disordered" evidence="1">
    <location>
        <begin position="1"/>
        <end position="148"/>
    </location>
</feature>
<dbReference type="InterPro" id="IPR011989">
    <property type="entry name" value="ARM-like"/>
</dbReference>
<feature type="region of interest" description="Disordered" evidence="1">
    <location>
        <begin position="889"/>
        <end position="927"/>
    </location>
</feature>
<feature type="region of interest" description="Disordered" evidence="1">
    <location>
        <begin position="2097"/>
        <end position="2147"/>
    </location>
</feature>
<dbReference type="EMBL" id="HG672419">
    <property type="protein sequence ID" value="CDI82468.1"/>
    <property type="molecule type" value="Genomic_DNA"/>
</dbReference>
<feature type="region of interest" description="Disordered" evidence="1">
    <location>
        <begin position="2713"/>
        <end position="2738"/>
    </location>
</feature>
<proteinExistence type="predicted"/>
<feature type="region of interest" description="Disordered" evidence="1">
    <location>
        <begin position="1319"/>
        <end position="1341"/>
    </location>
</feature>
<name>U6GT73_EIMAC</name>
<feature type="region of interest" description="Disordered" evidence="1">
    <location>
        <begin position="2915"/>
        <end position="2935"/>
    </location>
</feature>
<feature type="compositionally biased region" description="Low complexity" evidence="1">
    <location>
        <begin position="2726"/>
        <end position="2737"/>
    </location>
</feature>
<dbReference type="PANTHER" id="PTHR48125:SF10">
    <property type="entry name" value="OS12G0136300 PROTEIN"/>
    <property type="match status" value="1"/>
</dbReference>
<keyword evidence="4" id="KW-1185">Reference proteome</keyword>
<evidence type="ECO:0000313" key="4">
    <source>
        <dbReference type="Proteomes" id="UP000018050"/>
    </source>
</evidence>
<evidence type="ECO:0000259" key="2">
    <source>
        <dbReference type="SMART" id="SM01349"/>
    </source>
</evidence>
<feature type="compositionally biased region" description="Basic and acidic residues" evidence="1">
    <location>
        <begin position="2648"/>
        <end position="2658"/>
    </location>
</feature>
<feature type="domain" description="TOG" evidence="2">
    <location>
        <begin position="658"/>
        <end position="903"/>
    </location>
</feature>
<feature type="compositionally biased region" description="Polar residues" evidence="1">
    <location>
        <begin position="2101"/>
        <end position="2110"/>
    </location>
</feature>
<dbReference type="InterPro" id="IPR034085">
    <property type="entry name" value="TOG"/>
</dbReference>
<feature type="compositionally biased region" description="Basic and acidic residues" evidence="1">
    <location>
        <begin position="118"/>
        <end position="128"/>
    </location>
</feature>
<evidence type="ECO:0000313" key="3">
    <source>
        <dbReference type="EMBL" id="CDI82468.1"/>
    </source>
</evidence>
<evidence type="ECO:0000256" key="1">
    <source>
        <dbReference type="SAM" id="MobiDB-lite"/>
    </source>
</evidence>
<feature type="compositionally biased region" description="Low complexity" evidence="1">
    <location>
        <begin position="1323"/>
        <end position="1339"/>
    </location>
</feature>
<feature type="compositionally biased region" description="Low complexity" evidence="1">
    <location>
        <begin position="97"/>
        <end position="111"/>
    </location>
</feature>
<dbReference type="SMART" id="SM01349">
    <property type="entry name" value="TOG"/>
    <property type="match status" value="1"/>
</dbReference>
<feature type="compositionally biased region" description="Low complexity" evidence="1">
    <location>
        <begin position="26"/>
        <end position="36"/>
    </location>
</feature>
<feature type="compositionally biased region" description="Low complexity" evidence="1">
    <location>
        <begin position="993"/>
        <end position="1003"/>
    </location>
</feature>
<feature type="region of interest" description="Disordered" evidence="1">
    <location>
        <begin position="2321"/>
        <end position="2347"/>
    </location>
</feature>
<protein>
    <recommendedName>
        <fullName evidence="2">TOG domain-containing protein</fullName>
    </recommendedName>
</protein>
<sequence length="3079" mass="325893">MEQQAHSQQPQGPFPAPGATDAAQGAPQNLPTAAPNAPAPAPPGAQETDPPRKRRLLFPKARPKKMQEFLGRRLNTSADSAEVSKFRAVDIGAAASQGQQQQQQTQQTPGGENSGSAEGRRSVRRSFEDAMAAVQEEDGPHQMQNTCGEAAVAHQETAATKNNGPAAHEEDALSLHKRQMKVDGAAASLNSSMEARTTHETSSALTNTPAPPQAVAVAAAPAGVPTTGAAAGAASAAPATLSESTALLDSSCLGVQRLTLKSPTGNQGGEAEAAVCLTGARKSPPEKRPSSGACDGTEGETALHALGDLGDGGLGPLKVEDFSGIPLSTRLQSKAIKQRAHGCDEVVGRLDACGSCEERVKLWEELMKPHFSSILKDTNALMGSKTVELLQALVGCTPARAGAAAAADAAVFPAAAALPLLQQHGKQIVAQILSNPKHFSGCCDVLLQLSRASEACVVETVNLAAASGQALLAEKKGNVAAIKGQGIRVIGSSLELLLKMLESFGLQLVVAVGGVQNLMKSIGAFAACSDKRVRGALSSLAATAVHFTGAAAGDTAAEAAKKTVLEILKSSKSMQTEVEKLVEKFRAEPPSPPSLSIAGMAAEGQATESPQTSGGSSRGGMGGGGSCLASRLVAETDVLKTVCQQQTDWVVRATEGVQPAARGDKEAEEPPWKVKMQAWQQLETGLRDCVSLYKKNPFLHQQLLPLLHRVLTAEPTLPVVTCALKTLQMLVQLLLQPLGGEGSQQLQQQLQQQLRGLLPDALAKLKVNNRPVQSAACACIGTYLSCIPLDVVVGDLLPIKEKLAHYQKLLLDEITKAVEQQAGGTSALQKVAAQLLAAGRAASDDGNAAVRAAGVGLIAAVAKHAQGSAAVGEAMQKLSEPKRQQLQKAMQAVGSAAKGSQPLISSPRRLPNQGAPTPGVPFSRMRSRGAAGAVAAAGAAATAPAPAQATSGASERTGGAGASGPTKTTFRKHGSGSVGNLTARGPLQRFTSAGTATGCPPGAGTHGGAAAAGGQWEAPHAAAGLEEAEAKTRELLPAELLQNLEAPAGVERKRAYEALEQWFRRHCDCNICKLEDGQMDTEEGVNSSSSCCRLEGLRKSAVYVLLHLRSKMRGFRERTAALEDACITCLQAILGGLLPPGEASAVTAAAGGIAGAVAGSKDALHWGKMSTSRSHSTRRRQLPPVDKAVVNVVLEPLGDRLGDPRVGSAIVTIGLLLAKCVDTPTTVAAQLAFLAEGRVGGGRIMHGVCQLLEQLLHLWGLTAFTPPKQLLMIVRQLLEPSKGSRSVVFPLLKRLHGELGDKAMTAMLVAHPLPDEVKHALKQQRQQQQQRDTQLQQAQPAAEDTGPAWELAIAALRAGAAAAASAAASLACTDPLSSPDVPCVSLAAYISPDLLQRLQQGQDEETVLKALNELMHIFVNKVGGRVKPEGLSGLVSVLRRRLGDPNASVRRQVLLTLVIFCDRLGVDTPQDVGCAATPLPAARVYKQMLPAAAECLCDSDKKVMQAAYIATAKWMTALGLADSLTLLSPFLSSSNSSSAMSTSVSQRPLAGAVLRRPFSIGLSGAMLQQKNSKIREALFALLGVVMPMESSQKSLLLLSLVPHLLDAVLPQLRGESNVGSSAANSLLSLVHEACPSESIVEVMQQRLSGQPLAGQSAEAALKQLLVPSETLMLLLKAQQEVQASLRDPLWKTGYSPSSTSTRKAQLQQQDSHHKAMDLVSEESTRATTPAVAPDASAGALSSDVSPLVLSTRSQRIQRSSGAGFATLRRQPVSLREELYHELRGRVESNLLLLMFPSHGSSVVGSNKQAVPELSQLKSVCDAWKPLFGMEGGASVSAGQSESRIHPLQGEKSITDLLLKWIAFCLAEVLQQPRTVQTQESLCVLLQLLQLVMQPYKCLRVALPLYEQQQILQQLLDAAFACAATPNAKATTTPKSASKQPRQLVRETLLLLAAIVEDRPRFLSAVHRSLIRCKSKELLVDLMAAMTRALGQHVQIQLQSRGVGASCNETLSDFLSQQCAARFFALFTDPRASIEQRGLAFDFLVLCNLALKGGTLHLLPSLSPECRARLVEATKQIAASGLSQGRLESLLARYGDGCNSAGEESTNQPSLAASPPIGPPSQAAVTAADTGHVDTKLPGSDFSDPNSVSVQQTAGAVDASSDTKTVKTASLDSASSALVHAVAEADALLQTGEEELRQQASALEGWLTAARELRMKSKSAGAAFAIQRDSTLWKPEGAVLRTDPTNSQTTDDGQRASNVPVELLCCLTALKTWCAELKLRSLPRAAFGAHSLLFLLTSAPPNPNSSAATAATKAAAAAAQAAVDGVHGRSTEGSKQQPEADQSVTRRSSRQYIQLTSVGETVMSAHPLSSHFVLDGVTKALEFFFEPQHYKTLYGAGLSLQDGLTSWLRALLGNISSKSGLGEKYSARGYSCSSIPSFHPMIQYVHSFNNLVVFWHCRSCIAECCFSLAAQNMGSVSQTAHRKHTETLWRLVSKIHKKAVPLLEKHATTDLQLREVSGVELAEAEERHRVEALCILDLISTVVASLSRLEGAYHAAKLLIEQRQQQCMQSRKQTEERGLQSNYEGRESLLMSLQRDRLMFLLHAKLFMHSFVTLCPTLLGVHLEAAGITESAQRSERLERLLRSNGIDEEHEVQMRTEESSSFAADTDRSLPQVRGAEEACRGLSNFSCAASAATATARVSELVALHRRSLEEAERTQSEDCAMQVDSPPSNDNDNSSMVDSFLKEKREAVQALLVRGGIDPSKDQKVGPFGGSALRRLCSGGHSIEQQPYDSSDDFMLHPFVQKVRECLLSPAQQHALLQNHSRVPPPPDGLGDLTLNGLQMLRFCAGTSAALPHHKLATLRAEAANRDCVPTDWLDLGAIGRSYKLDPQPSHASSSVLNPHSNTAEAPHLNSVSCTYKEPSDVGKAQRSGTLANVTGSRDNGCFANDANELTADRNAVADSAGLGSGPTLARNCDATVRGSETSSISRLIRPAPQRPARGSSGRTNSMRDVDAHPCELPLTPVTASRLPECRTARPSVPSASPTGSHERHMRSSSILTRRPRRPDSICFSQPTSTDPQ</sequence>
<dbReference type="SUPFAM" id="SSF48371">
    <property type="entry name" value="ARM repeat"/>
    <property type="match status" value="2"/>
</dbReference>
<feature type="region of interest" description="Disordered" evidence="1">
    <location>
        <begin position="602"/>
        <end position="622"/>
    </location>
</feature>
<dbReference type="GeneID" id="25270888"/>
<feature type="region of interest" description="Disordered" evidence="1">
    <location>
        <begin position="2977"/>
        <end position="3016"/>
    </location>
</feature>
<feature type="region of interest" description="Disordered" evidence="1">
    <location>
        <begin position="2889"/>
        <end position="2908"/>
    </location>
</feature>
<feature type="compositionally biased region" description="Polar residues" evidence="1">
    <location>
        <begin position="2892"/>
        <end position="2908"/>
    </location>
</feature>
<feature type="compositionally biased region" description="Polar residues" evidence="1">
    <location>
        <begin position="3069"/>
        <end position="3079"/>
    </location>
</feature>
<reference evidence="3" key="2">
    <citation type="submission" date="2013-10" db="EMBL/GenBank/DDBJ databases">
        <authorList>
            <person name="Aslett M."/>
        </authorList>
    </citation>
    <scope>NUCLEOTIDE SEQUENCE</scope>
    <source>
        <strain evidence="3">Houghton</strain>
    </source>
</reference>
<feature type="region of interest" description="Disordered" evidence="1">
    <location>
        <begin position="279"/>
        <end position="299"/>
    </location>
</feature>
<dbReference type="RefSeq" id="XP_013248131.1">
    <property type="nucleotide sequence ID" value="XM_013392677.1"/>
</dbReference>
<dbReference type="OrthoDB" id="205662at2759"/>
<feature type="region of interest" description="Disordered" evidence="1">
    <location>
        <begin position="2648"/>
        <end position="2668"/>
    </location>
</feature>
<feature type="compositionally biased region" description="Low complexity" evidence="1">
    <location>
        <begin position="943"/>
        <end position="954"/>
    </location>
</feature>